<dbReference type="InterPro" id="IPR036922">
    <property type="entry name" value="Rieske_2Fe-2S_sf"/>
</dbReference>
<evidence type="ECO:0000313" key="6">
    <source>
        <dbReference type="EMBL" id="MBD2739083.1"/>
    </source>
</evidence>
<evidence type="ECO:0000256" key="1">
    <source>
        <dbReference type="ARBA" id="ARBA00022714"/>
    </source>
</evidence>
<gene>
    <name evidence="6" type="ORF">H6H03_35340</name>
</gene>
<comment type="caution">
    <text evidence="6">The sequence shown here is derived from an EMBL/GenBank/DDBJ whole genome shotgun (WGS) entry which is preliminary data.</text>
</comment>
<dbReference type="SUPFAM" id="SSF50022">
    <property type="entry name" value="ISP domain"/>
    <property type="match status" value="1"/>
</dbReference>
<evidence type="ECO:0000256" key="4">
    <source>
        <dbReference type="ARBA" id="ARBA00023014"/>
    </source>
</evidence>
<dbReference type="PROSITE" id="PS51296">
    <property type="entry name" value="RIESKE"/>
    <property type="match status" value="1"/>
</dbReference>
<evidence type="ECO:0000256" key="2">
    <source>
        <dbReference type="ARBA" id="ARBA00022723"/>
    </source>
</evidence>
<dbReference type="EMBL" id="JACJTU010000068">
    <property type="protein sequence ID" value="MBD2739083.1"/>
    <property type="molecule type" value="Genomic_DNA"/>
</dbReference>
<feature type="domain" description="Rieske" evidence="5">
    <location>
        <begin position="15"/>
        <end position="63"/>
    </location>
</feature>
<dbReference type="Proteomes" id="UP000637383">
    <property type="component" value="Unassembled WGS sequence"/>
</dbReference>
<dbReference type="Gene3D" id="2.102.10.10">
    <property type="entry name" value="Rieske [2Fe-2S] iron-sulphur domain"/>
    <property type="match status" value="1"/>
</dbReference>
<keyword evidence="2" id="KW-0479">Metal-binding</keyword>
<keyword evidence="7" id="KW-1185">Reference proteome</keyword>
<organism evidence="6 7">
    <name type="scientific">Nostoc paludosum FACHB-159</name>
    <dbReference type="NCBI Taxonomy" id="2692908"/>
    <lineage>
        <taxon>Bacteria</taxon>
        <taxon>Bacillati</taxon>
        <taxon>Cyanobacteriota</taxon>
        <taxon>Cyanophyceae</taxon>
        <taxon>Nostocales</taxon>
        <taxon>Nostocaceae</taxon>
        <taxon>Nostoc</taxon>
    </lineage>
</organism>
<keyword evidence="1" id="KW-0001">2Fe-2S</keyword>
<name>A0ABR8KJX1_9NOSO</name>
<evidence type="ECO:0000313" key="7">
    <source>
        <dbReference type="Proteomes" id="UP000637383"/>
    </source>
</evidence>
<keyword evidence="4" id="KW-0411">Iron-sulfur</keyword>
<protein>
    <submittedName>
        <fullName evidence="6">Rieske 2Fe-2S domain-containing protein</fullName>
    </submittedName>
</protein>
<accession>A0ABR8KJX1</accession>
<dbReference type="RefSeq" id="WP_190959592.1">
    <property type="nucleotide sequence ID" value="NZ_JACJTU010000068.1"/>
</dbReference>
<evidence type="ECO:0000256" key="3">
    <source>
        <dbReference type="ARBA" id="ARBA00023004"/>
    </source>
</evidence>
<sequence length="108" mass="12062">MPIIKFDPHQSNFLIHGDRRFFLISLDNSAFLVTDNCPHRGGPLHLGYFNCQKSAIVCPWHNSAVSVQRLQQHAMPLVWRNDVAIAVIPKAESTPIVFKHPVHTVGGG</sequence>
<proteinExistence type="predicted"/>
<reference evidence="6 7" key="1">
    <citation type="journal article" date="2020" name="ISME J.">
        <title>Comparative genomics reveals insights into cyanobacterial evolution and habitat adaptation.</title>
        <authorList>
            <person name="Chen M.Y."/>
            <person name="Teng W.K."/>
            <person name="Zhao L."/>
            <person name="Hu C.X."/>
            <person name="Zhou Y.K."/>
            <person name="Han B.P."/>
            <person name="Song L.R."/>
            <person name="Shu W.S."/>
        </authorList>
    </citation>
    <scope>NUCLEOTIDE SEQUENCE [LARGE SCALE GENOMIC DNA]</scope>
    <source>
        <strain evidence="6 7">FACHB-159</strain>
    </source>
</reference>
<keyword evidence="3" id="KW-0408">Iron</keyword>
<evidence type="ECO:0000259" key="5">
    <source>
        <dbReference type="PROSITE" id="PS51296"/>
    </source>
</evidence>
<dbReference type="InterPro" id="IPR017941">
    <property type="entry name" value="Rieske_2Fe-2S"/>
</dbReference>
<dbReference type="Pfam" id="PF00355">
    <property type="entry name" value="Rieske"/>
    <property type="match status" value="1"/>
</dbReference>